<feature type="domain" description="Na+/H+ antiporter MnhB subunit-related protein" evidence="7">
    <location>
        <begin position="101"/>
        <end position="225"/>
    </location>
</feature>
<feature type="transmembrane region" description="Helical" evidence="6">
    <location>
        <begin position="170"/>
        <end position="190"/>
    </location>
</feature>
<feature type="transmembrane region" description="Helical" evidence="6">
    <location>
        <begin position="106"/>
        <end position="126"/>
    </location>
</feature>
<gene>
    <name evidence="8" type="ORF">TEU_09805</name>
</gene>
<dbReference type="KEGG" id="teu:TEU_09805"/>
<dbReference type="HOGENOM" id="CLU_069132_2_0_2"/>
<feature type="transmembrane region" description="Helical" evidence="6">
    <location>
        <begin position="210"/>
        <end position="231"/>
    </location>
</feature>
<keyword evidence="9" id="KW-1185">Reference proteome</keyword>
<dbReference type="EMBL" id="CP008887">
    <property type="protein sequence ID" value="AIU70601.1"/>
    <property type="molecule type" value="Genomic_DNA"/>
</dbReference>
<protein>
    <submittedName>
        <fullName evidence="8">Sodium:proton antiporter</fullName>
    </submittedName>
</protein>
<proteinExistence type="predicted"/>
<keyword evidence="5 6" id="KW-0472">Membrane</keyword>
<dbReference type="InterPro" id="IPR007182">
    <property type="entry name" value="MnhB"/>
</dbReference>
<evidence type="ECO:0000313" key="8">
    <source>
        <dbReference type="EMBL" id="AIU70601.1"/>
    </source>
</evidence>
<evidence type="ECO:0000256" key="2">
    <source>
        <dbReference type="ARBA" id="ARBA00022475"/>
    </source>
</evidence>
<keyword evidence="4 6" id="KW-1133">Transmembrane helix</keyword>
<reference evidence="8 9" key="1">
    <citation type="journal article" date="2015" name="Int. J. Syst. Evol. Microbiol.">
        <title>Thermococcus eurythermalis sp. nov., a conditional piezophilic hyperthermophilic archaeon with a wide temperature range isolated from an oil-immersed chimney in the Guaymas Basin.</title>
        <authorList>
            <person name="Zhao W."/>
            <person name="Zeng X."/>
            <person name="Xiao X."/>
        </authorList>
    </citation>
    <scope>NUCLEOTIDE SEQUENCE [LARGE SCALE GENOMIC DNA]</scope>
    <source>
        <strain evidence="8 9">A501</strain>
    </source>
</reference>
<dbReference type="GO" id="GO:0005886">
    <property type="term" value="C:plasma membrane"/>
    <property type="evidence" value="ECO:0007669"/>
    <property type="project" value="UniProtKB-SubCell"/>
</dbReference>
<evidence type="ECO:0000256" key="6">
    <source>
        <dbReference type="SAM" id="Phobius"/>
    </source>
</evidence>
<name>A0A097QVX7_9EURY</name>
<sequence>MRKVITLSIIMLAVIAGAYYLSPHLPPKTELNALGEFYIRNSYFGEHSAGSPEVVTAILWDYRGLDTYFETAVLFMAIIGAVSIFRNMPSVSFHPRGFTDITRTGVKIVGLITFVAAATTAFHGHITPGGGFQGGSMLAVVPLLVIVAFSKKALEKAGLTKERALVIRTIGLLTIAIVAFYPLLAGGYFMQNLPVYPKELHGMLVSGSLSLFNMAEFLAVGAGFTIIFLLLSNPEGGSEA</sequence>
<dbReference type="OrthoDB" id="19265at2157"/>
<dbReference type="Proteomes" id="UP000029980">
    <property type="component" value="Chromosome"/>
</dbReference>
<feature type="transmembrane region" description="Helical" evidence="6">
    <location>
        <begin position="132"/>
        <end position="149"/>
    </location>
</feature>
<dbReference type="PANTHER" id="PTHR33932:SF4">
    <property type="entry name" value="NA(+)_H(+) ANTIPORTER SUBUNIT B"/>
    <property type="match status" value="1"/>
</dbReference>
<dbReference type="STRING" id="1505907.TEU_09805"/>
<accession>A0A097QVX7</accession>
<keyword evidence="3 6" id="KW-0812">Transmembrane</keyword>
<organism evidence="8 9">
    <name type="scientific">Thermococcus eurythermalis</name>
    <dbReference type="NCBI Taxonomy" id="1505907"/>
    <lineage>
        <taxon>Archaea</taxon>
        <taxon>Methanobacteriati</taxon>
        <taxon>Methanobacteriota</taxon>
        <taxon>Thermococci</taxon>
        <taxon>Thermococcales</taxon>
        <taxon>Thermococcaceae</taxon>
        <taxon>Thermococcus</taxon>
    </lineage>
</organism>
<comment type="subcellular location">
    <subcellularLocation>
        <location evidence="1">Cell membrane</location>
        <topology evidence="1">Multi-pass membrane protein</topology>
    </subcellularLocation>
</comment>
<dbReference type="InterPro" id="IPR050622">
    <property type="entry name" value="CPA3_antiporter_subunitB"/>
</dbReference>
<dbReference type="AlphaFoldDB" id="A0A097QVX7"/>
<dbReference type="Pfam" id="PF04039">
    <property type="entry name" value="MnhB"/>
    <property type="match status" value="1"/>
</dbReference>
<keyword evidence="2" id="KW-1003">Cell membrane</keyword>
<dbReference type="PANTHER" id="PTHR33932">
    <property type="entry name" value="NA(+)/H(+) ANTIPORTER SUBUNIT B"/>
    <property type="match status" value="1"/>
</dbReference>
<evidence type="ECO:0000256" key="5">
    <source>
        <dbReference type="ARBA" id="ARBA00023136"/>
    </source>
</evidence>
<evidence type="ECO:0000256" key="4">
    <source>
        <dbReference type="ARBA" id="ARBA00022989"/>
    </source>
</evidence>
<evidence type="ECO:0000256" key="1">
    <source>
        <dbReference type="ARBA" id="ARBA00004651"/>
    </source>
</evidence>
<dbReference type="RefSeq" id="WP_050003567.1">
    <property type="nucleotide sequence ID" value="NZ_CP008887.1"/>
</dbReference>
<dbReference type="GeneID" id="25153726"/>
<feature type="transmembrane region" description="Helical" evidence="6">
    <location>
        <begin position="67"/>
        <end position="85"/>
    </location>
</feature>
<evidence type="ECO:0000256" key="3">
    <source>
        <dbReference type="ARBA" id="ARBA00022692"/>
    </source>
</evidence>
<evidence type="ECO:0000259" key="7">
    <source>
        <dbReference type="Pfam" id="PF04039"/>
    </source>
</evidence>
<evidence type="ECO:0000313" key="9">
    <source>
        <dbReference type="Proteomes" id="UP000029980"/>
    </source>
</evidence>